<proteinExistence type="predicted"/>
<organism evidence="1 2">
    <name type="scientific">Euzebyella marina</name>
    <dbReference type="NCBI Taxonomy" id="1761453"/>
    <lineage>
        <taxon>Bacteria</taxon>
        <taxon>Pseudomonadati</taxon>
        <taxon>Bacteroidota</taxon>
        <taxon>Flavobacteriia</taxon>
        <taxon>Flavobacteriales</taxon>
        <taxon>Flavobacteriaceae</taxon>
        <taxon>Euzebyella</taxon>
    </lineage>
</organism>
<keyword evidence="2" id="KW-1185">Reference proteome</keyword>
<dbReference type="EMBL" id="CP032050">
    <property type="protein sequence ID" value="AYN68818.1"/>
    <property type="molecule type" value="Genomic_DNA"/>
</dbReference>
<protein>
    <recommendedName>
        <fullName evidence="3">Lipoprotein</fullName>
    </recommendedName>
</protein>
<evidence type="ECO:0000313" key="1">
    <source>
        <dbReference type="EMBL" id="AYN68818.1"/>
    </source>
</evidence>
<dbReference type="OrthoDB" id="676083at2"/>
<evidence type="ECO:0000313" key="2">
    <source>
        <dbReference type="Proteomes" id="UP000276309"/>
    </source>
</evidence>
<gene>
    <name evidence="1" type="ORF">D1013_16240</name>
</gene>
<accession>A0A3G2L976</accession>
<dbReference type="RefSeq" id="WP_121849830.1">
    <property type="nucleotide sequence ID" value="NZ_CP032050.1"/>
</dbReference>
<evidence type="ECO:0008006" key="3">
    <source>
        <dbReference type="Google" id="ProtNLM"/>
    </source>
</evidence>
<dbReference type="PROSITE" id="PS51257">
    <property type="entry name" value="PROKAR_LIPOPROTEIN"/>
    <property type="match status" value="1"/>
</dbReference>
<dbReference type="KEGG" id="emar:D1013_16240"/>
<dbReference type="Proteomes" id="UP000276309">
    <property type="component" value="Chromosome"/>
</dbReference>
<reference evidence="1 2" key="1">
    <citation type="submission" date="2018-08" db="EMBL/GenBank/DDBJ databases">
        <title>The reduced genetic potential of extracellular carbohydrate catabolism in Euzebyella marina RN62, a Flavobacteriia bacterium isolated from the hadal water.</title>
        <authorList>
            <person name="Xue C."/>
        </authorList>
    </citation>
    <scope>NUCLEOTIDE SEQUENCE [LARGE SCALE GENOMIC DNA]</scope>
    <source>
        <strain evidence="1 2">RN62</strain>
    </source>
</reference>
<sequence>MKKLFVIPFLILIVACKSNYKTIDFEVFEITVPEKWNRYERKGIDSYIGGIITDKKDTLKFDLGKYSLDLIENDYPMVYDSLGLSELTKKELKLLPKTNHLIVDSLHGGIDFQKYLQYEYVLDSIDCFKAKVITPRNEGFGASGIYIDSLTGTRENSNKIGISFYGWYLKDRTQAEFIEALKTLRFKKYCSQQNL</sequence>
<name>A0A3G2L976_9FLAO</name>
<dbReference type="AlphaFoldDB" id="A0A3G2L976"/>